<dbReference type="Proteomes" id="UP001500432">
    <property type="component" value="Unassembled WGS sequence"/>
</dbReference>
<feature type="domain" description="ER-bound oxygenase mpaB/mpaB'/Rubber oxygenase catalytic" evidence="1">
    <location>
        <begin position="51"/>
        <end position="263"/>
    </location>
</feature>
<dbReference type="InterPro" id="IPR018713">
    <property type="entry name" value="MPAB/Lcp_cat_dom"/>
</dbReference>
<organism evidence="2 3">
    <name type="scientific">Sinomonas flava</name>
    <dbReference type="NCBI Taxonomy" id="496857"/>
    <lineage>
        <taxon>Bacteria</taxon>
        <taxon>Bacillati</taxon>
        <taxon>Actinomycetota</taxon>
        <taxon>Actinomycetes</taxon>
        <taxon>Micrococcales</taxon>
        <taxon>Micrococcaceae</taxon>
        <taxon>Sinomonas</taxon>
    </lineage>
</organism>
<keyword evidence="3" id="KW-1185">Reference proteome</keyword>
<dbReference type="Pfam" id="PF09995">
    <property type="entry name" value="MPAB_Lcp_cat"/>
    <property type="match status" value="1"/>
</dbReference>
<sequence length="314" mass="33310">MTTGLNDTLIGPLRRRLLTTFSGQSEGNLAWEEALEEGDDAGYFAPDSAVWAVHGGMTPIAAGIRALLTQALHPGVLAGVVEHSNYRADPLARLAGTIRWIFTVTYGDTAAARRACAWVRKRHVPVEGEFVTGHGTHEHYSANDSTLAEWVHLAFTDAFLRAYESLAGPVPGGADRYVGEWAVAGELMGVADPPRTASALVERMEAYDTAGQLAGGPRLADVVSFLRRPPLDPLLRPGYAVLFNAVVAGMPQRHLDLLGLVRPRLGPVPLPVTGAAKATLAVVGRALDPMSPSEAAARRRLARLGVLPGPSTAP</sequence>
<dbReference type="PANTHER" id="PTHR36151:SF3">
    <property type="entry name" value="ER-BOUND OXYGENASE MPAB_MPAB'_RUBBER OXYGENASE CATALYTIC DOMAIN-CONTAINING PROTEIN"/>
    <property type="match status" value="1"/>
</dbReference>
<reference evidence="3" key="1">
    <citation type="journal article" date="2019" name="Int. J. Syst. Evol. Microbiol.">
        <title>The Global Catalogue of Microorganisms (GCM) 10K type strain sequencing project: providing services to taxonomists for standard genome sequencing and annotation.</title>
        <authorList>
            <consortium name="The Broad Institute Genomics Platform"/>
            <consortium name="The Broad Institute Genome Sequencing Center for Infectious Disease"/>
            <person name="Wu L."/>
            <person name="Ma J."/>
        </authorList>
    </citation>
    <scope>NUCLEOTIDE SEQUENCE [LARGE SCALE GENOMIC DNA]</scope>
    <source>
        <strain evidence="3">JCM 16034</strain>
    </source>
</reference>
<name>A0ABP5NQC0_9MICC</name>
<accession>A0ABP5NQC0</accession>
<dbReference type="EMBL" id="BAAAQW010000007">
    <property type="protein sequence ID" value="GAA2201731.1"/>
    <property type="molecule type" value="Genomic_DNA"/>
</dbReference>
<dbReference type="PANTHER" id="PTHR36151">
    <property type="entry name" value="BLR2777 PROTEIN"/>
    <property type="match status" value="1"/>
</dbReference>
<comment type="caution">
    <text evidence="2">The sequence shown here is derived from an EMBL/GenBank/DDBJ whole genome shotgun (WGS) entry which is preliminary data.</text>
</comment>
<evidence type="ECO:0000259" key="1">
    <source>
        <dbReference type="Pfam" id="PF09995"/>
    </source>
</evidence>
<gene>
    <name evidence="2" type="ORF">GCM10009849_27350</name>
</gene>
<proteinExistence type="predicted"/>
<evidence type="ECO:0000313" key="2">
    <source>
        <dbReference type="EMBL" id="GAA2201731.1"/>
    </source>
</evidence>
<dbReference type="RefSeq" id="WP_344300311.1">
    <property type="nucleotide sequence ID" value="NZ_BAAAQW010000007.1"/>
</dbReference>
<protein>
    <recommendedName>
        <fullName evidence="1">ER-bound oxygenase mpaB/mpaB'/Rubber oxygenase catalytic domain-containing protein</fullName>
    </recommendedName>
</protein>
<evidence type="ECO:0000313" key="3">
    <source>
        <dbReference type="Proteomes" id="UP001500432"/>
    </source>
</evidence>